<dbReference type="Pfam" id="PF21716">
    <property type="entry name" value="dnstrm_HI1420"/>
    <property type="match status" value="1"/>
</dbReference>
<gene>
    <name evidence="1" type="ORF">SAMN05216552_103954</name>
</gene>
<dbReference type="Proteomes" id="UP000199391">
    <property type="component" value="Unassembled WGS sequence"/>
</dbReference>
<organism evidence="1 2">
    <name type="scientific">Pseudoduganella namucuonensis</name>
    <dbReference type="NCBI Taxonomy" id="1035707"/>
    <lineage>
        <taxon>Bacteria</taxon>
        <taxon>Pseudomonadati</taxon>
        <taxon>Pseudomonadota</taxon>
        <taxon>Betaproteobacteria</taxon>
        <taxon>Burkholderiales</taxon>
        <taxon>Oxalobacteraceae</taxon>
        <taxon>Telluria group</taxon>
        <taxon>Pseudoduganella</taxon>
    </lineage>
</organism>
<dbReference type="STRING" id="1035707.SAMN05216552_103954"/>
<evidence type="ECO:0000313" key="2">
    <source>
        <dbReference type="Proteomes" id="UP000199391"/>
    </source>
</evidence>
<evidence type="ECO:0000313" key="1">
    <source>
        <dbReference type="EMBL" id="SFV13654.1"/>
    </source>
</evidence>
<dbReference type="AlphaFoldDB" id="A0A1I7LVC3"/>
<sequence>MAVELTEWNSSDYLLTKEDIVSYLEICFEDAGDDPEFIALAFENILHAPGMSGIARDAGLDLAAMRSLVPDERGISYRTMLAIAKLLGLKFRIEPLAA</sequence>
<dbReference type="OrthoDB" id="9798416at2"/>
<dbReference type="RefSeq" id="WP_093559620.1">
    <property type="nucleotide sequence ID" value="NZ_FPBO01000039.1"/>
</dbReference>
<protein>
    <submittedName>
        <fullName evidence="1">Probable addiction module antidote protein</fullName>
    </submittedName>
</protein>
<reference evidence="2" key="1">
    <citation type="submission" date="2016-10" db="EMBL/GenBank/DDBJ databases">
        <authorList>
            <person name="Varghese N."/>
            <person name="Submissions S."/>
        </authorList>
    </citation>
    <scope>NUCLEOTIDE SEQUENCE [LARGE SCALE GENOMIC DNA]</scope>
    <source>
        <strain evidence="2">CGMCC 1.11014</strain>
    </source>
</reference>
<dbReference type="EMBL" id="FPBO01000039">
    <property type="protein sequence ID" value="SFV13654.1"/>
    <property type="molecule type" value="Genomic_DNA"/>
</dbReference>
<accession>A0A1I7LVC3</accession>
<proteinExistence type="predicted"/>
<name>A0A1I7LVC3_9BURK</name>
<keyword evidence="2" id="KW-1185">Reference proteome</keyword>
<dbReference type="InterPro" id="IPR014057">
    <property type="entry name" value="HI1420"/>
</dbReference>